<dbReference type="InterPro" id="IPR016181">
    <property type="entry name" value="Acyl_CoA_acyltransferase"/>
</dbReference>
<reference evidence="3" key="1">
    <citation type="submission" date="2020-07" db="EMBL/GenBank/DDBJ databases">
        <authorList>
            <person name="Partida-Martinez L."/>
            <person name="Huntemann M."/>
            <person name="Clum A."/>
            <person name="Wang J."/>
            <person name="Palaniappan K."/>
            <person name="Ritter S."/>
            <person name="Chen I.-M."/>
            <person name="Stamatis D."/>
            <person name="Reddy T."/>
            <person name="O'Malley R."/>
            <person name="Daum C."/>
            <person name="Shapiro N."/>
            <person name="Ivanova N."/>
            <person name="Kyrpides N."/>
            <person name="Woyke T."/>
        </authorList>
    </citation>
    <scope>NUCLEOTIDE SEQUENCE [LARGE SCALE GENOMIC DNA]</scope>
    <source>
        <strain evidence="3">AT2.8</strain>
    </source>
</reference>
<dbReference type="PANTHER" id="PTHR43610:SF1">
    <property type="entry name" value="N-ACETYLTRANSFERASE DOMAIN-CONTAINING PROTEIN"/>
    <property type="match status" value="1"/>
</dbReference>
<gene>
    <name evidence="2" type="ORF">F4694_001346</name>
</gene>
<dbReference type="PROSITE" id="PS51186">
    <property type="entry name" value="GNAT"/>
    <property type="match status" value="1"/>
</dbReference>
<accession>A0A852T9Y7</accession>
<dbReference type="Gene3D" id="3.40.630.30">
    <property type="match status" value="1"/>
</dbReference>
<name>A0A852T9Y7_9BACI</name>
<dbReference type="InterPro" id="IPR000182">
    <property type="entry name" value="GNAT_dom"/>
</dbReference>
<comment type="caution">
    <text evidence="2">The sequence shown here is derived from an EMBL/GenBank/DDBJ whole genome shotgun (WGS) entry which is preliminary data.</text>
</comment>
<evidence type="ECO:0000259" key="1">
    <source>
        <dbReference type="PROSITE" id="PS51186"/>
    </source>
</evidence>
<dbReference type="SUPFAM" id="SSF55729">
    <property type="entry name" value="Acyl-CoA N-acyltransferases (Nat)"/>
    <property type="match status" value="1"/>
</dbReference>
<reference evidence="3" key="2">
    <citation type="submission" date="2020-08" db="EMBL/GenBank/DDBJ databases">
        <title>The Agave Microbiome: Exploring the role of microbial communities in plant adaptations to desert environments.</title>
        <authorList>
            <person name="Partida-Martinez L.P."/>
        </authorList>
    </citation>
    <scope>NUCLEOTIDE SEQUENCE [LARGE SCALE GENOMIC DNA]</scope>
    <source>
        <strain evidence="3">AT2.8</strain>
    </source>
</reference>
<feature type="domain" description="N-acetyltransferase" evidence="1">
    <location>
        <begin position="15"/>
        <end position="180"/>
    </location>
</feature>
<dbReference type="PANTHER" id="PTHR43610">
    <property type="entry name" value="BLL6696 PROTEIN"/>
    <property type="match status" value="1"/>
</dbReference>
<dbReference type="Proteomes" id="UP000548423">
    <property type="component" value="Unassembled WGS sequence"/>
</dbReference>
<dbReference type="Pfam" id="PF13302">
    <property type="entry name" value="Acetyltransf_3"/>
    <property type="match status" value="1"/>
</dbReference>
<evidence type="ECO:0000313" key="3">
    <source>
        <dbReference type="Proteomes" id="UP000548423"/>
    </source>
</evidence>
<sequence length="196" mass="23184">MKLWNELFELEGECVRLVPITLDHLDGLWEAAKPDEIWTYMATTVRSREEMEQMIASAIQKREKGTDYTFVVINQDNRIIGSTRYLDISEEHKSLEIGSTWYHPDVWRTRVNTECKYLLLRHSFESWQLRRVQLKTDSRNFRSQRAIERVGAVKEGTLRKDRKISGGYVRDTVFFSILRDEWGTVKKELARKLGIQ</sequence>
<organism evidence="2 3">
    <name type="scientific">Neobacillus niacini</name>
    <dbReference type="NCBI Taxonomy" id="86668"/>
    <lineage>
        <taxon>Bacteria</taxon>
        <taxon>Bacillati</taxon>
        <taxon>Bacillota</taxon>
        <taxon>Bacilli</taxon>
        <taxon>Bacillales</taxon>
        <taxon>Bacillaceae</taxon>
        <taxon>Neobacillus</taxon>
    </lineage>
</organism>
<dbReference type="AlphaFoldDB" id="A0A852T9Y7"/>
<proteinExistence type="predicted"/>
<evidence type="ECO:0000313" key="2">
    <source>
        <dbReference type="EMBL" id="NYE04597.1"/>
    </source>
</evidence>
<protein>
    <submittedName>
        <fullName evidence="2">RimJ/RimL family protein N-acetyltransferase</fullName>
    </submittedName>
</protein>
<dbReference type="EMBL" id="JACCBX010000003">
    <property type="protein sequence ID" value="NYE04597.1"/>
    <property type="molecule type" value="Genomic_DNA"/>
</dbReference>
<dbReference type="GO" id="GO:0016747">
    <property type="term" value="F:acyltransferase activity, transferring groups other than amino-acyl groups"/>
    <property type="evidence" value="ECO:0007669"/>
    <property type="project" value="InterPro"/>
</dbReference>